<dbReference type="InterPro" id="IPR006357">
    <property type="entry name" value="HAD-SF_hydro_IIA"/>
</dbReference>
<keyword evidence="3" id="KW-1185">Reference proteome</keyword>
<dbReference type="SUPFAM" id="SSF56784">
    <property type="entry name" value="HAD-like"/>
    <property type="match status" value="1"/>
</dbReference>
<dbReference type="GO" id="GO:0016791">
    <property type="term" value="F:phosphatase activity"/>
    <property type="evidence" value="ECO:0007669"/>
    <property type="project" value="TreeGrafter"/>
</dbReference>
<dbReference type="GeneID" id="61263242"/>
<dbReference type="Proteomes" id="UP000053171">
    <property type="component" value="Unassembled WGS sequence"/>
</dbReference>
<reference evidence="2 4" key="4">
    <citation type="submission" date="2020-12" db="EMBL/GenBank/DDBJ databases">
        <title>FDA dAtabase for Regulatory Grade micrObial Sequences (FDA-ARGOS): Supporting development and validation of Infectious Disease Dx tests.</title>
        <authorList>
            <person name="Sproer C."/>
            <person name="Gronow S."/>
            <person name="Severitt S."/>
            <person name="Schroder I."/>
            <person name="Tallon L."/>
            <person name="Sadzewicz L."/>
            <person name="Zhao X."/>
            <person name="Boylan J."/>
            <person name="Ott S."/>
            <person name="Bowen H."/>
            <person name="Vavikolanu K."/>
            <person name="Mehta A."/>
            <person name="Aluvathingal J."/>
            <person name="Nadendla S."/>
            <person name="Lowell S."/>
            <person name="Myers T."/>
            <person name="Yan Y."/>
            <person name="Sichtig H."/>
        </authorList>
    </citation>
    <scope>NUCLEOTIDE SEQUENCE [LARGE SCALE GENOMIC DNA]</scope>
    <source>
        <strain evidence="2 4">FDAARGOS_864</strain>
    </source>
</reference>
<dbReference type="EMBL" id="CP065738">
    <property type="protein sequence ID" value="QPT53143.1"/>
    <property type="molecule type" value="Genomic_DNA"/>
</dbReference>
<gene>
    <name evidence="1" type="ORF">AN277_0207400</name>
    <name evidence="2" type="ORF">I6G21_07570</name>
</gene>
<dbReference type="Pfam" id="PF13242">
    <property type="entry name" value="Hydrolase_like"/>
    <property type="match status" value="1"/>
</dbReference>
<name>A0A199NSZ8_9MICC</name>
<dbReference type="PANTHER" id="PTHR19288">
    <property type="entry name" value="4-NITROPHENYLPHOSPHATASE-RELATED"/>
    <property type="match status" value="1"/>
</dbReference>
<dbReference type="RefSeq" id="WP_055684705.1">
    <property type="nucleotide sequence ID" value="NZ_CP065738.1"/>
</dbReference>
<dbReference type="Gene3D" id="3.40.50.1000">
    <property type="entry name" value="HAD superfamily/HAD-like"/>
    <property type="match status" value="2"/>
</dbReference>
<evidence type="ECO:0000313" key="3">
    <source>
        <dbReference type="Proteomes" id="UP000053171"/>
    </source>
</evidence>
<dbReference type="Pfam" id="PF13344">
    <property type="entry name" value="Hydrolase_6"/>
    <property type="match status" value="1"/>
</dbReference>
<reference evidence="1 3" key="3">
    <citation type="submission" date="2016-06" db="EMBL/GenBank/DDBJ databases">
        <title>Identification of putative biosynthetic pathways for the production of bioactive secondary metabolites by the marine actinomycete Kocuria kristinae RUTW2-3.</title>
        <authorList>
            <person name="Waterworth S.C."/>
            <person name="Walmsley T.A."/>
            <person name="Matongo T."/>
            <person name="Davies-Coleman M.T."/>
            <person name="Dorrington R.A."/>
        </authorList>
    </citation>
    <scope>NUCLEOTIDE SEQUENCE [LARGE SCALE GENOMIC DNA]</scope>
    <source>
        <strain evidence="3">RuSp02-3</strain>
        <strain evidence="1">RUTW2-3</strain>
    </source>
</reference>
<dbReference type="KEGG" id="rkr:I6G21_07570"/>
<reference evidence="1" key="1">
    <citation type="submission" date="2016-04" db="EMBL/GenBank/DDBJ databases">
        <authorList>
            <person name="Evans L.H."/>
            <person name="Alamgir A."/>
            <person name="Owens N."/>
            <person name="Weber N.D."/>
            <person name="Virtaneva K."/>
            <person name="Barbian K."/>
            <person name="Babar A."/>
            <person name="Rosenke K."/>
        </authorList>
    </citation>
    <scope>NUCLEOTIDE SEQUENCE [LARGE SCALE GENOMIC DNA]</scope>
    <source>
        <strain evidence="1">RUTW2-3</strain>
    </source>
</reference>
<dbReference type="AlphaFoldDB" id="A0A199NSZ8"/>
<organism evidence="1 3">
    <name type="scientific">Rothia kristinae</name>
    <dbReference type="NCBI Taxonomy" id="37923"/>
    <lineage>
        <taxon>Bacteria</taxon>
        <taxon>Bacillati</taxon>
        <taxon>Actinomycetota</taxon>
        <taxon>Actinomycetes</taxon>
        <taxon>Micrococcales</taxon>
        <taxon>Micrococcaceae</taxon>
        <taxon>Rothia</taxon>
    </lineage>
</organism>
<reference evidence="3" key="2">
    <citation type="submission" date="2016-04" db="EMBL/GenBank/DDBJ databases">
        <authorList>
            <person name="Waterworth S."/>
            <person name="Matcher G."/>
        </authorList>
    </citation>
    <scope>NUCLEOTIDE SEQUENCE [LARGE SCALE GENOMIC DNA]</scope>
    <source>
        <strain evidence="3">RuSp02-3</strain>
    </source>
</reference>
<keyword evidence="2" id="KW-0378">Hydrolase</keyword>
<dbReference type="InterPro" id="IPR023214">
    <property type="entry name" value="HAD_sf"/>
</dbReference>
<dbReference type="GO" id="GO:0005737">
    <property type="term" value="C:cytoplasm"/>
    <property type="evidence" value="ECO:0007669"/>
    <property type="project" value="TreeGrafter"/>
</dbReference>
<sequence>MSHLLASFDAILSDLDGVVYAGPDPIPGAVPALNRAQREGVAVAYVTNNASRSVGTVAEHLNVLGLHTDAEHVVSSAQAAARLAADRLGAGAPVQICGAEALADCARDAGLRVVAPGEEPRAVLQGFEPTLRWQDLAEAAYTLADEQVLWIASNTDLTIPKERGIAPGNGTLVRAVATATRREPLVAGKPGAAIFHTIVERLDVRRPLVVGDRLDTDILGAHRADLPSAAVMTGVQTWEDVLRAPADQRPDHLLADLGELFEDYAAPRVNADGGEARAELHGITAQADAAGVTVRGDGPEVLRWRVACAAWWAVHPRAEEPTEPELRWR</sequence>
<dbReference type="PANTHER" id="PTHR19288:SF95">
    <property type="entry name" value="D-GLYCEROL 3-PHOSPHATE PHOSPHATASE"/>
    <property type="match status" value="1"/>
</dbReference>
<dbReference type="NCBIfam" id="TIGR01460">
    <property type="entry name" value="HAD-SF-IIA"/>
    <property type="match status" value="1"/>
</dbReference>
<evidence type="ECO:0000313" key="2">
    <source>
        <dbReference type="EMBL" id="QPT53143.1"/>
    </source>
</evidence>
<protein>
    <submittedName>
        <fullName evidence="2">HAD-IIA family hydrolase</fullName>
    </submittedName>
</protein>
<accession>A0A199NSZ8</accession>
<dbReference type="InterPro" id="IPR036412">
    <property type="entry name" value="HAD-like_sf"/>
</dbReference>
<dbReference type="STRING" id="37923.BK826_10040"/>
<dbReference type="Proteomes" id="UP000594975">
    <property type="component" value="Chromosome"/>
</dbReference>
<proteinExistence type="predicted"/>
<dbReference type="EMBL" id="LJBJ02000013">
    <property type="protein sequence ID" value="OAX51728.1"/>
    <property type="molecule type" value="Genomic_DNA"/>
</dbReference>
<evidence type="ECO:0000313" key="4">
    <source>
        <dbReference type="Proteomes" id="UP000594975"/>
    </source>
</evidence>
<evidence type="ECO:0000313" key="1">
    <source>
        <dbReference type="EMBL" id="OAX51728.1"/>
    </source>
</evidence>